<evidence type="ECO:0000313" key="10">
    <source>
        <dbReference type="Proteomes" id="UP000053244"/>
    </source>
</evidence>
<dbReference type="RefSeq" id="WP_067697464.1">
    <property type="nucleotide sequence ID" value="NZ_LLZH01000279.1"/>
</dbReference>
<keyword evidence="3" id="KW-0949">S-adenosyl-L-methionine</keyword>
<evidence type="ECO:0000256" key="6">
    <source>
        <dbReference type="ARBA" id="ARBA00023004"/>
    </source>
</evidence>
<comment type="caution">
    <text evidence="9">The sequence shown here is derived from an EMBL/GenBank/DDBJ whole genome shotgun (WGS) entry which is preliminary data.</text>
</comment>
<keyword evidence="10" id="KW-1185">Reference proteome</keyword>
<evidence type="ECO:0000259" key="8">
    <source>
        <dbReference type="PROSITE" id="PS51918"/>
    </source>
</evidence>
<dbReference type="PANTHER" id="PTHR11228:SF7">
    <property type="entry name" value="PQQA PEPTIDE CYCLASE"/>
    <property type="match status" value="1"/>
</dbReference>
<dbReference type="CDD" id="cd01335">
    <property type="entry name" value="Radical_SAM"/>
    <property type="match status" value="1"/>
</dbReference>
<feature type="domain" description="Radical SAM core" evidence="8">
    <location>
        <begin position="12"/>
        <end position="236"/>
    </location>
</feature>
<keyword evidence="2" id="KW-0004">4Fe-4S</keyword>
<comment type="cofactor">
    <cofactor evidence="1">
        <name>[4Fe-4S] cluster</name>
        <dbReference type="ChEBI" id="CHEBI:49883"/>
    </cofactor>
</comment>
<keyword evidence="7" id="KW-0411">Iron-sulfur</keyword>
<dbReference type="InterPro" id="IPR007197">
    <property type="entry name" value="rSAM"/>
</dbReference>
<evidence type="ECO:0000256" key="7">
    <source>
        <dbReference type="ARBA" id="ARBA00023014"/>
    </source>
</evidence>
<dbReference type="SFLD" id="SFLDG01067">
    <property type="entry name" value="SPASM/twitch_domain_containing"/>
    <property type="match status" value="1"/>
</dbReference>
<accession>A0A101JN93</accession>
<dbReference type="SFLD" id="SFLDG01386">
    <property type="entry name" value="main_SPASM_domain-containing"/>
    <property type="match status" value="1"/>
</dbReference>
<evidence type="ECO:0000256" key="5">
    <source>
        <dbReference type="ARBA" id="ARBA00023002"/>
    </source>
</evidence>
<dbReference type="Proteomes" id="UP000053244">
    <property type="component" value="Unassembled WGS sequence"/>
</dbReference>
<dbReference type="GO" id="GO:0051539">
    <property type="term" value="F:4 iron, 4 sulfur cluster binding"/>
    <property type="evidence" value="ECO:0007669"/>
    <property type="project" value="UniProtKB-KW"/>
</dbReference>
<keyword evidence="5" id="KW-0560">Oxidoreductase</keyword>
<dbReference type="PROSITE" id="PS51918">
    <property type="entry name" value="RADICAL_SAM"/>
    <property type="match status" value="1"/>
</dbReference>
<evidence type="ECO:0000313" key="9">
    <source>
        <dbReference type="EMBL" id="KUL29481.1"/>
    </source>
</evidence>
<dbReference type="Gene3D" id="3.20.20.70">
    <property type="entry name" value="Aldolase class I"/>
    <property type="match status" value="1"/>
</dbReference>
<sequence>MAELLLSRPDPKPAENLRFLRAAVAHQCNLNCLYCPKAAGMENHVPAGLRGNRLSTADYIRAQRAVAASGIVNAVAWTGGEPTLRSDLPAIVEAGRRDFARTEMTTNGLHLPDMFDRLAPHLDLLKVSLDAADPGLAQQITQGKPEDFGRALTAIRLGLEAGLPVGVNVVVMRRTVEQIPAIIALVADLHADVGRGTVYISLLDLYYTPSTRDFWRSEFVAMDTITDRLADLLGPPIEQFRKGCVIRWFDSGGLQIRIKDSHESTFRGERCTNCPVYCQEGFYGLKLSVEGWVTPCPNGDERNGVHLAADLDDQQMATRVAPLTRELADTRLVDGSFATFLDRHDLDLDLTRSPARPLLPLTVAPAARP</sequence>
<dbReference type="SUPFAM" id="SSF102114">
    <property type="entry name" value="Radical SAM enzymes"/>
    <property type="match status" value="1"/>
</dbReference>
<dbReference type="GO" id="GO:0016491">
    <property type="term" value="F:oxidoreductase activity"/>
    <property type="evidence" value="ECO:0007669"/>
    <property type="project" value="UniProtKB-KW"/>
</dbReference>
<dbReference type="InterPro" id="IPR050377">
    <property type="entry name" value="Radical_SAM_PqqE_MftC-like"/>
</dbReference>
<dbReference type="SFLD" id="SFLDS00029">
    <property type="entry name" value="Radical_SAM"/>
    <property type="match status" value="1"/>
</dbReference>
<evidence type="ECO:0000256" key="1">
    <source>
        <dbReference type="ARBA" id="ARBA00001966"/>
    </source>
</evidence>
<dbReference type="PANTHER" id="PTHR11228">
    <property type="entry name" value="RADICAL SAM DOMAIN PROTEIN"/>
    <property type="match status" value="1"/>
</dbReference>
<reference evidence="9 10" key="1">
    <citation type="submission" date="2015-10" db="EMBL/GenBank/DDBJ databases">
        <authorList>
            <person name="Gilbert D.G."/>
        </authorList>
    </citation>
    <scope>NUCLEOTIDE SEQUENCE [LARGE SCALE GENOMIC DNA]</scope>
    <source>
        <strain evidence="9 10">NRRL B-16712</strain>
    </source>
</reference>
<dbReference type="InterPro" id="IPR000385">
    <property type="entry name" value="MoaA_NifB_PqqE_Fe-S-bd_CS"/>
</dbReference>
<name>A0A101JN93_9ACTN</name>
<evidence type="ECO:0000256" key="3">
    <source>
        <dbReference type="ARBA" id="ARBA00022691"/>
    </source>
</evidence>
<dbReference type="PROSITE" id="PS01305">
    <property type="entry name" value="MOAA_NIFB_PQQE"/>
    <property type="match status" value="1"/>
</dbReference>
<keyword evidence="6" id="KW-0408">Iron</keyword>
<evidence type="ECO:0000256" key="2">
    <source>
        <dbReference type="ARBA" id="ARBA00022485"/>
    </source>
</evidence>
<dbReference type="AlphaFoldDB" id="A0A101JN93"/>
<dbReference type="GO" id="GO:0046872">
    <property type="term" value="F:metal ion binding"/>
    <property type="evidence" value="ECO:0007669"/>
    <property type="project" value="UniProtKB-KW"/>
</dbReference>
<proteinExistence type="predicted"/>
<dbReference type="EMBL" id="LLZH01000279">
    <property type="protein sequence ID" value="KUL29481.1"/>
    <property type="molecule type" value="Genomic_DNA"/>
</dbReference>
<protein>
    <recommendedName>
        <fullName evidence="8">Radical SAM core domain-containing protein</fullName>
    </recommendedName>
</protein>
<dbReference type="InterPro" id="IPR058240">
    <property type="entry name" value="rSAM_sf"/>
</dbReference>
<evidence type="ECO:0000256" key="4">
    <source>
        <dbReference type="ARBA" id="ARBA00022723"/>
    </source>
</evidence>
<dbReference type="InterPro" id="IPR013785">
    <property type="entry name" value="Aldolase_TIM"/>
</dbReference>
<keyword evidence="4" id="KW-0479">Metal-binding</keyword>
<dbReference type="Pfam" id="PF04055">
    <property type="entry name" value="Radical_SAM"/>
    <property type="match status" value="1"/>
</dbReference>
<gene>
    <name evidence="9" type="ORF">ADL15_28110</name>
</gene>
<organism evidence="9 10">
    <name type="scientific">Actinoplanes awajinensis subsp. mycoplanecinus</name>
    <dbReference type="NCBI Taxonomy" id="135947"/>
    <lineage>
        <taxon>Bacteria</taxon>
        <taxon>Bacillati</taxon>
        <taxon>Actinomycetota</taxon>
        <taxon>Actinomycetes</taxon>
        <taxon>Micromonosporales</taxon>
        <taxon>Micromonosporaceae</taxon>
        <taxon>Actinoplanes</taxon>
    </lineage>
</organism>